<dbReference type="Proteomes" id="UP000094112">
    <property type="component" value="Unassembled WGS sequence"/>
</dbReference>
<dbReference type="InterPro" id="IPR016156">
    <property type="entry name" value="FAD/NAD-linked_Rdtase_dimer_sf"/>
</dbReference>
<organism evidence="22 23">
    <name type="scientific">Wickerhamomyces anomalus (strain ATCC 58044 / CBS 1984 / NCYC 433 / NRRL Y-366-8)</name>
    <name type="common">Yeast</name>
    <name type="synonym">Hansenula anomala</name>
    <dbReference type="NCBI Taxonomy" id="683960"/>
    <lineage>
        <taxon>Eukaryota</taxon>
        <taxon>Fungi</taxon>
        <taxon>Dikarya</taxon>
        <taxon>Ascomycota</taxon>
        <taxon>Saccharomycotina</taxon>
        <taxon>Saccharomycetes</taxon>
        <taxon>Phaffomycetales</taxon>
        <taxon>Wickerhamomycetaceae</taxon>
        <taxon>Wickerhamomyces</taxon>
    </lineage>
</organism>
<evidence type="ECO:0000256" key="14">
    <source>
        <dbReference type="ARBA" id="ARBA00023014"/>
    </source>
</evidence>
<dbReference type="GO" id="GO:0051537">
    <property type="term" value="F:2 iron, 2 sulfur cluster binding"/>
    <property type="evidence" value="ECO:0007669"/>
    <property type="project" value="UniProtKB-KW"/>
</dbReference>
<dbReference type="PROSITE" id="PS00365">
    <property type="entry name" value="NIR_SIR"/>
    <property type="match status" value="1"/>
</dbReference>
<dbReference type="InterPro" id="IPR007419">
    <property type="entry name" value="BFD-like_2Fe2S-bd_dom"/>
</dbReference>
<dbReference type="Pfam" id="PF03460">
    <property type="entry name" value="NIR_SIR_ferr"/>
    <property type="match status" value="1"/>
</dbReference>
<dbReference type="PROSITE" id="PS51296">
    <property type="entry name" value="RIESKE"/>
    <property type="match status" value="1"/>
</dbReference>
<dbReference type="GO" id="GO:0015980">
    <property type="term" value="P:energy derivation by oxidation of organic compounds"/>
    <property type="evidence" value="ECO:0007669"/>
    <property type="project" value="UniProtKB-ARBA"/>
</dbReference>
<dbReference type="GO" id="GO:0020037">
    <property type="term" value="F:heme binding"/>
    <property type="evidence" value="ECO:0007669"/>
    <property type="project" value="InterPro"/>
</dbReference>
<dbReference type="Gene3D" id="1.10.10.1100">
    <property type="entry name" value="BFD-like [2Fe-2S]-binding domain"/>
    <property type="match status" value="1"/>
</dbReference>
<evidence type="ECO:0000313" key="23">
    <source>
        <dbReference type="Proteomes" id="UP000094112"/>
    </source>
</evidence>
<dbReference type="InterPro" id="IPR036188">
    <property type="entry name" value="FAD/NAD-bd_sf"/>
</dbReference>
<protein>
    <recommendedName>
        <fullName evidence="20">Nitrite reductase [NAD(P)H]</fullName>
        <ecNumber evidence="19">1.7.1.4</ecNumber>
    </recommendedName>
</protein>
<comment type="cofactor">
    <cofactor evidence="2">
        <name>[4Fe-4S] cluster</name>
        <dbReference type="ChEBI" id="CHEBI:49883"/>
    </cofactor>
</comment>
<dbReference type="AlphaFoldDB" id="A0A1E3NV34"/>
<dbReference type="PANTHER" id="PTHR43809:SF1">
    <property type="entry name" value="NITRITE REDUCTASE (NADH) LARGE SUBUNIT"/>
    <property type="match status" value="1"/>
</dbReference>
<comment type="catalytic activity">
    <reaction evidence="18">
        <text>NH4(+) + 3 NADP(+) + 2 H2O = nitrite + 3 NADPH + 5 H(+)</text>
        <dbReference type="Rhea" id="RHEA:24632"/>
        <dbReference type="ChEBI" id="CHEBI:15377"/>
        <dbReference type="ChEBI" id="CHEBI:15378"/>
        <dbReference type="ChEBI" id="CHEBI:16301"/>
        <dbReference type="ChEBI" id="CHEBI:28938"/>
        <dbReference type="ChEBI" id="CHEBI:57783"/>
        <dbReference type="ChEBI" id="CHEBI:58349"/>
        <dbReference type="EC" id="1.7.1.4"/>
    </reaction>
</comment>
<accession>A0A1E3NV34</accession>
<dbReference type="InterPro" id="IPR041575">
    <property type="entry name" value="Rubredoxin_C"/>
</dbReference>
<dbReference type="UniPathway" id="UPA00653"/>
<dbReference type="PRINTS" id="PR00368">
    <property type="entry name" value="FADPNR"/>
</dbReference>
<sequence>MKVEEHIGGVPPLPGKTDGVKQYSDMKNMVIVGLGMTGIAFLEKMLNNDTAQEYFYTVIGEEPYLAYNRVGLTEYFEHKNFDKLLLSPKTFYEERNKNRWNFKVDEAVVEVDRDHKVAKTSKGNSYDYDTLVFATGSNGVLPLHLLPDPVNGQSKQDYRNYREMGCFVYRTIDDLNSMLSFSEELSIPKDSTKRAIVVGGGLLGLEAGKALLDMKTFDNVTVVHRSKWLLSQQMDEKGGALLTEKVRDLGVTARTGTTVDELLFDSNGKLKAVKYNDGEIEECQLLCYTIGIQPRDEVAAESGLVCSKRGGVAINNFMQTSDPNIYAIGECASWNDKTFGLIAPGITMADILSFNLIQSKFHSPKEFSEPDIGTRLKLMGVEVASFGDYFADKNGPKWLPKGYTLKKVRSLVYEDPIEGIYTKLILTQDGKYLLGGILVGNTKQFTKFTSIAKQRKPLPCPASEFILGKGGDDEDADMLSDDTQVCSCQNISKGTLVENIRNGKCASLGELKSVTKAGTSCGGCEPTMKAIFESEMKKMGKQLSNALCAHFKQSRADLFSIIMVKQYKSFKEIMQNVGLKPEAAGCEICKPTIGSILSTLYNRHILDSDVHGLQETNDRYLGNIQRNGTYSVIPRMSAGEITPEKLIAIGNIAQKYDLYTKITGAQRVDLFGALKQDLPKIWEELYEHGFESGQGYGKSLRNVKSCVGSTWCRYGIGDSVGLALRLEERYKGIRSPHKMKGGVSGCVRDCAEFHSKDFGLCAVQNGFNVYVGGNGGMKPAHAQLLKSDVPPDQVIPLLDRYLMFYFRTADRLQRTARWLENLEGGIEYLRDVVVFDKLGICKELEDQMNELVGHYFDEWRESVIRKEDQIFKQFANTDKSQETVEIIRERGQRRPADWPEKETVEKKDFKNIKWSSTSWRSVCPSTELPEKEAGSSTTILISDTQIALFRLNGKLYASQNMCGHKRAFVLSQGIISTDENDNVYISCPLHKRNYVIDADKPNAGACKNDDSLSVALFDIKEDDGMILVKLPPEDELDEVLGTTKWKVKKSETVSEGIATFKKLDAKFNIKVPVRTPVPSVGGSELDW</sequence>
<dbReference type="CDD" id="cd19944">
    <property type="entry name" value="NirB_Fer2_BFD-like_2"/>
    <property type="match status" value="1"/>
</dbReference>
<evidence type="ECO:0000256" key="18">
    <source>
        <dbReference type="ARBA" id="ARBA00051413"/>
    </source>
</evidence>
<evidence type="ECO:0000256" key="1">
    <source>
        <dbReference type="ARBA" id="ARBA00001929"/>
    </source>
</evidence>
<dbReference type="InterPro" id="IPR012744">
    <property type="entry name" value="Nitri_red_NirB"/>
</dbReference>
<comment type="catalytic activity">
    <reaction evidence="17">
        <text>NH4(+) + 3 NAD(+) + 2 H2O = nitrite + 3 NADH + 5 H(+)</text>
        <dbReference type="Rhea" id="RHEA:24628"/>
        <dbReference type="ChEBI" id="CHEBI:15377"/>
        <dbReference type="ChEBI" id="CHEBI:15378"/>
        <dbReference type="ChEBI" id="CHEBI:16301"/>
        <dbReference type="ChEBI" id="CHEBI:28938"/>
        <dbReference type="ChEBI" id="CHEBI:57540"/>
        <dbReference type="ChEBI" id="CHEBI:57945"/>
        <dbReference type="EC" id="1.7.1.4"/>
    </reaction>
</comment>
<dbReference type="PANTHER" id="PTHR43809">
    <property type="entry name" value="NITRITE REDUCTASE (NADH) LARGE SUBUNIT"/>
    <property type="match status" value="1"/>
</dbReference>
<evidence type="ECO:0000256" key="19">
    <source>
        <dbReference type="ARBA" id="ARBA00066907"/>
    </source>
</evidence>
<evidence type="ECO:0000256" key="4">
    <source>
        <dbReference type="ARBA" id="ARBA00005096"/>
    </source>
</evidence>
<evidence type="ECO:0000256" key="10">
    <source>
        <dbReference type="ARBA" id="ARBA00022723"/>
    </source>
</evidence>
<dbReference type="CDD" id="cd03529">
    <property type="entry name" value="Rieske_NirD"/>
    <property type="match status" value="1"/>
</dbReference>
<evidence type="ECO:0000256" key="3">
    <source>
        <dbReference type="ARBA" id="ARBA00001974"/>
    </source>
</evidence>
<dbReference type="InterPro" id="IPR005117">
    <property type="entry name" value="NiRdtase/SiRdtase_haem-b_fer"/>
</dbReference>
<dbReference type="Pfam" id="PF04324">
    <property type="entry name" value="Fer2_BFD"/>
    <property type="match status" value="1"/>
</dbReference>
<dbReference type="Gene3D" id="3.50.50.60">
    <property type="entry name" value="FAD/NAD(P)-binding domain"/>
    <property type="match status" value="2"/>
</dbReference>
<keyword evidence="14" id="KW-0411">Iron-sulfur</keyword>
<evidence type="ECO:0000313" key="22">
    <source>
        <dbReference type="EMBL" id="ODQ56953.1"/>
    </source>
</evidence>
<dbReference type="InterPro" id="IPR036136">
    <property type="entry name" value="Nit/Sulf_reduc_fer-like_dom_sf"/>
</dbReference>
<dbReference type="InterPro" id="IPR041854">
    <property type="entry name" value="BFD-like_2Fe2S-bd_dom_sf"/>
</dbReference>
<dbReference type="EC" id="1.7.1.4" evidence="19"/>
<evidence type="ECO:0000256" key="11">
    <source>
        <dbReference type="ARBA" id="ARBA00022827"/>
    </source>
</evidence>
<keyword evidence="13" id="KW-0408">Iron</keyword>
<comment type="pathway">
    <text evidence="4">Nitrogen metabolism; nitrate reduction (assimilation).</text>
</comment>
<comment type="cofactor">
    <cofactor evidence="1">
        <name>siroheme</name>
        <dbReference type="ChEBI" id="CHEBI:60052"/>
    </cofactor>
</comment>
<evidence type="ECO:0000256" key="16">
    <source>
        <dbReference type="ARBA" id="ARBA00034078"/>
    </source>
</evidence>
<dbReference type="GO" id="GO:0050660">
    <property type="term" value="F:flavin adenine dinucleotide binding"/>
    <property type="evidence" value="ECO:0007669"/>
    <property type="project" value="InterPro"/>
</dbReference>
<feature type="domain" description="Rieske" evidence="21">
    <location>
        <begin position="919"/>
        <end position="1028"/>
    </location>
</feature>
<evidence type="ECO:0000256" key="6">
    <source>
        <dbReference type="ARBA" id="ARBA00022485"/>
    </source>
</evidence>
<dbReference type="SUPFAM" id="SSF56014">
    <property type="entry name" value="Nitrite and sulphite reductase 4Fe-4S domain-like"/>
    <property type="match status" value="1"/>
</dbReference>
<dbReference type="Pfam" id="PF13806">
    <property type="entry name" value="Rieske_2"/>
    <property type="match status" value="1"/>
</dbReference>
<dbReference type="InterPro" id="IPR012748">
    <property type="entry name" value="Rieske-like_NirD"/>
</dbReference>
<keyword evidence="7" id="KW-0349">Heme</keyword>
<comment type="similarity">
    <text evidence="5">Belongs to the nitrite and sulfite reductase 4Fe-4S domain family.</text>
</comment>
<dbReference type="GO" id="GO:0046872">
    <property type="term" value="F:metal ion binding"/>
    <property type="evidence" value="ECO:0007669"/>
    <property type="project" value="UniProtKB-KW"/>
</dbReference>
<keyword evidence="6" id="KW-0004">4Fe-4S</keyword>
<dbReference type="InterPro" id="IPR006067">
    <property type="entry name" value="NO2/SO3_Rdtase_4Fe4S_dom"/>
</dbReference>
<proteinExistence type="inferred from homology"/>
<dbReference type="GO" id="GO:0008942">
    <property type="term" value="F:nitrite reductase [NAD(P)H] activity"/>
    <property type="evidence" value="ECO:0007669"/>
    <property type="project" value="UniProtKB-EC"/>
</dbReference>
<evidence type="ECO:0000256" key="8">
    <source>
        <dbReference type="ARBA" id="ARBA00022630"/>
    </source>
</evidence>
<dbReference type="GO" id="GO:0050661">
    <property type="term" value="F:NADP binding"/>
    <property type="evidence" value="ECO:0007669"/>
    <property type="project" value="InterPro"/>
</dbReference>
<dbReference type="InterPro" id="IPR006066">
    <property type="entry name" value="NO2/SO3_Rdtase_FeS/sirohaem_BS"/>
</dbReference>
<comment type="cofactor">
    <cofactor evidence="3">
        <name>FAD</name>
        <dbReference type="ChEBI" id="CHEBI:57692"/>
    </cofactor>
</comment>
<dbReference type="SUPFAM" id="SSF55124">
    <property type="entry name" value="Nitrite/Sulfite reductase N-terminal domain-like"/>
    <property type="match status" value="1"/>
</dbReference>
<evidence type="ECO:0000259" key="21">
    <source>
        <dbReference type="PROSITE" id="PS51296"/>
    </source>
</evidence>
<evidence type="ECO:0000256" key="15">
    <source>
        <dbReference type="ARBA" id="ARBA00023063"/>
    </source>
</evidence>
<dbReference type="NCBIfam" id="TIGR02378">
    <property type="entry name" value="nirD_assim_sml"/>
    <property type="match status" value="1"/>
</dbReference>
<dbReference type="Gene3D" id="3.30.390.30">
    <property type="match status" value="1"/>
</dbReference>
<keyword evidence="15" id="KW-0534">Nitrate assimilation</keyword>
<dbReference type="Gene3D" id="3.30.413.10">
    <property type="entry name" value="Sulfite Reductase Hemoprotein, domain 1"/>
    <property type="match status" value="1"/>
</dbReference>
<keyword evidence="8" id="KW-0285">Flavoprotein</keyword>
<keyword evidence="9" id="KW-0001">2Fe-2S</keyword>
<dbReference type="NCBIfam" id="TIGR02374">
    <property type="entry name" value="nitri_red_nirB"/>
    <property type="match status" value="1"/>
</dbReference>
<dbReference type="RefSeq" id="XP_019036160.1">
    <property type="nucleotide sequence ID" value="XM_019182379.1"/>
</dbReference>
<comment type="cofactor">
    <cofactor evidence="16">
        <name>[2Fe-2S] cluster</name>
        <dbReference type="ChEBI" id="CHEBI:190135"/>
    </cofactor>
</comment>
<evidence type="ECO:0000256" key="13">
    <source>
        <dbReference type="ARBA" id="ARBA00023004"/>
    </source>
</evidence>
<evidence type="ECO:0000256" key="12">
    <source>
        <dbReference type="ARBA" id="ARBA00023002"/>
    </source>
</evidence>
<dbReference type="Pfam" id="PF18267">
    <property type="entry name" value="Rubredoxin_C"/>
    <property type="match status" value="1"/>
</dbReference>
<dbReference type="FunFam" id="1.10.10.1100:FF:000002">
    <property type="entry name" value="Nitrite reductase large subunit"/>
    <property type="match status" value="1"/>
</dbReference>
<evidence type="ECO:0000256" key="7">
    <source>
        <dbReference type="ARBA" id="ARBA00022617"/>
    </source>
</evidence>
<keyword evidence="11" id="KW-0274">FAD</keyword>
<dbReference type="InterPro" id="IPR023753">
    <property type="entry name" value="FAD/NAD-binding_dom"/>
</dbReference>
<keyword evidence="23" id="KW-1185">Reference proteome</keyword>
<name>A0A1E3NV34_WICAA</name>
<dbReference type="Gene3D" id="2.102.10.10">
    <property type="entry name" value="Rieske [2Fe-2S] iron-sulphur domain"/>
    <property type="match status" value="1"/>
</dbReference>
<dbReference type="STRING" id="683960.A0A1E3NV34"/>
<dbReference type="InterPro" id="IPR045854">
    <property type="entry name" value="NO2/SO3_Rdtase_4Fe4S_sf"/>
</dbReference>
<keyword evidence="12" id="KW-0560">Oxidoreductase</keyword>
<dbReference type="SUPFAM" id="SSF51905">
    <property type="entry name" value="FAD/NAD(P)-binding domain"/>
    <property type="match status" value="2"/>
</dbReference>
<dbReference type="Pfam" id="PF01077">
    <property type="entry name" value="NIR_SIR"/>
    <property type="match status" value="1"/>
</dbReference>
<dbReference type="InterPro" id="IPR052034">
    <property type="entry name" value="NasD-like"/>
</dbReference>
<dbReference type="Pfam" id="PF07992">
    <property type="entry name" value="Pyr_redox_2"/>
    <property type="match status" value="1"/>
</dbReference>
<evidence type="ECO:0000256" key="2">
    <source>
        <dbReference type="ARBA" id="ARBA00001966"/>
    </source>
</evidence>
<dbReference type="InterPro" id="IPR017941">
    <property type="entry name" value="Rieske_2Fe-2S"/>
</dbReference>
<dbReference type="SUPFAM" id="SSF50022">
    <property type="entry name" value="ISP domain"/>
    <property type="match status" value="1"/>
</dbReference>
<reference evidence="22 23" key="1">
    <citation type="journal article" date="2016" name="Proc. Natl. Acad. Sci. U.S.A.">
        <title>Comparative genomics of biotechnologically important yeasts.</title>
        <authorList>
            <person name="Riley R."/>
            <person name="Haridas S."/>
            <person name="Wolfe K.H."/>
            <person name="Lopes M.R."/>
            <person name="Hittinger C.T."/>
            <person name="Goeker M."/>
            <person name="Salamov A.A."/>
            <person name="Wisecaver J.H."/>
            <person name="Long T.M."/>
            <person name="Calvey C.H."/>
            <person name="Aerts A.L."/>
            <person name="Barry K.W."/>
            <person name="Choi C."/>
            <person name="Clum A."/>
            <person name="Coughlan A.Y."/>
            <person name="Deshpande S."/>
            <person name="Douglass A.P."/>
            <person name="Hanson S.J."/>
            <person name="Klenk H.-P."/>
            <person name="LaButti K.M."/>
            <person name="Lapidus A."/>
            <person name="Lindquist E.A."/>
            <person name="Lipzen A.M."/>
            <person name="Meier-Kolthoff J.P."/>
            <person name="Ohm R.A."/>
            <person name="Otillar R.P."/>
            <person name="Pangilinan J.L."/>
            <person name="Peng Y."/>
            <person name="Rokas A."/>
            <person name="Rosa C.A."/>
            <person name="Scheuner C."/>
            <person name="Sibirny A.A."/>
            <person name="Slot J.C."/>
            <person name="Stielow J.B."/>
            <person name="Sun H."/>
            <person name="Kurtzman C.P."/>
            <person name="Blackwell M."/>
            <person name="Grigoriev I.V."/>
            <person name="Jeffries T.W."/>
        </authorList>
    </citation>
    <scope>NUCLEOTIDE SEQUENCE [LARGE SCALE GENOMIC DNA]</scope>
    <source>
        <strain evidence="23">ATCC 58044 / CBS 1984 / NCYC 433 / NRRL Y-366-8</strain>
    </source>
</reference>
<dbReference type="InterPro" id="IPR036922">
    <property type="entry name" value="Rieske_2Fe-2S_sf"/>
</dbReference>
<evidence type="ECO:0000256" key="20">
    <source>
        <dbReference type="ARBA" id="ARBA00070300"/>
    </source>
</evidence>
<dbReference type="FunFam" id="3.30.413.10:FF:000007">
    <property type="entry name" value="Nitrite reductase [NAD(P)H] large subunit"/>
    <property type="match status" value="1"/>
</dbReference>
<dbReference type="GeneID" id="30199625"/>
<gene>
    <name evidence="22" type="ORF">WICANDRAFT_35969</name>
</gene>
<dbReference type="PRINTS" id="PR00397">
    <property type="entry name" value="SIROHAEM"/>
</dbReference>
<evidence type="ECO:0000256" key="9">
    <source>
        <dbReference type="ARBA" id="ARBA00022714"/>
    </source>
</evidence>
<evidence type="ECO:0000256" key="5">
    <source>
        <dbReference type="ARBA" id="ARBA00010429"/>
    </source>
</evidence>
<dbReference type="GO" id="GO:0051539">
    <property type="term" value="F:4 iron, 4 sulfur cluster binding"/>
    <property type="evidence" value="ECO:0007669"/>
    <property type="project" value="UniProtKB-KW"/>
</dbReference>
<keyword evidence="10" id="KW-0479">Metal-binding</keyword>
<evidence type="ECO:0000256" key="17">
    <source>
        <dbReference type="ARBA" id="ARBA00050114"/>
    </source>
</evidence>
<dbReference type="OrthoDB" id="432169at2759"/>
<dbReference type="EMBL" id="KV454214">
    <property type="protein sequence ID" value="ODQ56953.1"/>
    <property type="molecule type" value="Genomic_DNA"/>
</dbReference>
<dbReference type="GO" id="GO:0042128">
    <property type="term" value="P:nitrate assimilation"/>
    <property type="evidence" value="ECO:0007669"/>
    <property type="project" value="UniProtKB-UniPathway"/>
</dbReference>